<dbReference type="CDD" id="cd00009">
    <property type="entry name" value="AAA"/>
    <property type="match status" value="1"/>
</dbReference>
<evidence type="ECO:0000313" key="5">
    <source>
        <dbReference type="EMBL" id="SVA07453.1"/>
    </source>
</evidence>
<evidence type="ECO:0000256" key="2">
    <source>
        <dbReference type="ARBA" id="ARBA00022840"/>
    </source>
</evidence>
<dbReference type="InterPro" id="IPR011703">
    <property type="entry name" value="ATPase_AAA-3"/>
</dbReference>
<feature type="domain" description="ChlI/MoxR AAA lid" evidence="4">
    <location>
        <begin position="250"/>
        <end position="319"/>
    </location>
</feature>
<dbReference type="PANTHER" id="PTHR42759">
    <property type="entry name" value="MOXR FAMILY PROTEIN"/>
    <property type="match status" value="1"/>
</dbReference>
<dbReference type="Gene3D" id="3.40.50.300">
    <property type="entry name" value="P-loop containing nucleotide triphosphate hydrolases"/>
    <property type="match status" value="1"/>
</dbReference>
<dbReference type="PANTHER" id="PTHR42759:SF1">
    <property type="entry name" value="MAGNESIUM-CHELATASE SUBUNIT CHLD"/>
    <property type="match status" value="1"/>
</dbReference>
<gene>
    <name evidence="5" type="ORF">METZ01_LOCUS60307</name>
</gene>
<dbReference type="InterPro" id="IPR050764">
    <property type="entry name" value="CbbQ/NirQ/NorQ/GpvN"/>
</dbReference>
<dbReference type="EMBL" id="UINC01003568">
    <property type="protein sequence ID" value="SVA07453.1"/>
    <property type="molecule type" value="Genomic_DNA"/>
</dbReference>
<name>A0A381T1C9_9ZZZZ</name>
<keyword evidence="1" id="KW-0547">Nucleotide-binding</keyword>
<dbReference type="PIRSF" id="PIRSF002849">
    <property type="entry name" value="AAA_ATPase_chaperone_MoxR_prd"/>
    <property type="match status" value="1"/>
</dbReference>
<dbReference type="Pfam" id="PF17863">
    <property type="entry name" value="AAA_lid_2"/>
    <property type="match status" value="1"/>
</dbReference>
<sequence>MKPKEQIDKFREVYNALKEEISKVIVGQEAIVEGTLNALFANGHVLLEGVPGLGKTLLVRTLSQVLDLSFNRIQFTPDLMPADILGTNMVHETDDGRRAFEFQHGPIFSHLILSDEINRATPKTQSAMLEAMQERSVTVGGKIRKLDLPFFVLATQNPIDQEGTYPLPEAQLDRFFYKLLVGYPSADELSEVVTRTTEGGSVEVKLVVDGPSLIELQQLVQQVPVASHVKDYAVRLVLATHPNSETALDITNQFLRFGSSPRGAQTLLLGAKVRALTEGRFNVSFDDIAAFALPALRHRLIVNFEAEAEGVTSDLVLDKILAEVPRDAVATKASA</sequence>
<dbReference type="GO" id="GO:0016887">
    <property type="term" value="F:ATP hydrolysis activity"/>
    <property type="evidence" value="ECO:0007669"/>
    <property type="project" value="InterPro"/>
</dbReference>
<evidence type="ECO:0000259" key="3">
    <source>
        <dbReference type="Pfam" id="PF07726"/>
    </source>
</evidence>
<dbReference type="InterPro" id="IPR041628">
    <property type="entry name" value="ChlI/MoxR_AAA_lid"/>
</dbReference>
<evidence type="ECO:0008006" key="6">
    <source>
        <dbReference type="Google" id="ProtNLM"/>
    </source>
</evidence>
<dbReference type="Gene3D" id="1.10.8.80">
    <property type="entry name" value="Magnesium chelatase subunit I, C-Terminal domain"/>
    <property type="match status" value="1"/>
</dbReference>
<dbReference type="FunFam" id="3.40.50.300:FF:000640">
    <property type="entry name" value="MoxR family ATPase"/>
    <property type="match status" value="1"/>
</dbReference>
<dbReference type="InterPro" id="IPR027417">
    <property type="entry name" value="P-loop_NTPase"/>
</dbReference>
<keyword evidence="2" id="KW-0067">ATP-binding</keyword>
<accession>A0A381T1C9</accession>
<evidence type="ECO:0000259" key="4">
    <source>
        <dbReference type="Pfam" id="PF17863"/>
    </source>
</evidence>
<protein>
    <recommendedName>
        <fullName evidence="6">AAA+ ATPase domain-containing protein</fullName>
    </recommendedName>
</protein>
<feature type="domain" description="ATPase AAA-3" evidence="3">
    <location>
        <begin position="44"/>
        <end position="176"/>
    </location>
</feature>
<dbReference type="AlphaFoldDB" id="A0A381T1C9"/>
<dbReference type="SUPFAM" id="SSF52540">
    <property type="entry name" value="P-loop containing nucleoside triphosphate hydrolases"/>
    <property type="match status" value="1"/>
</dbReference>
<dbReference type="Pfam" id="PF07726">
    <property type="entry name" value="AAA_3"/>
    <property type="match status" value="1"/>
</dbReference>
<reference evidence="5" key="1">
    <citation type="submission" date="2018-05" db="EMBL/GenBank/DDBJ databases">
        <authorList>
            <person name="Lanie J.A."/>
            <person name="Ng W.-L."/>
            <person name="Kazmierczak K.M."/>
            <person name="Andrzejewski T.M."/>
            <person name="Davidsen T.M."/>
            <person name="Wayne K.J."/>
            <person name="Tettelin H."/>
            <person name="Glass J.I."/>
            <person name="Rusch D."/>
            <person name="Podicherti R."/>
            <person name="Tsui H.-C.T."/>
            <person name="Winkler M.E."/>
        </authorList>
    </citation>
    <scope>NUCLEOTIDE SEQUENCE</scope>
</reference>
<organism evidence="5">
    <name type="scientific">marine metagenome</name>
    <dbReference type="NCBI Taxonomy" id="408172"/>
    <lineage>
        <taxon>unclassified sequences</taxon>
        <taxon>metagenomes</taxon>
        <taxon>ecological metagenomes</taxon>
    </lineage>
</organism>
<dbReference type="GO" id="GO:0005524">
    <property type="term" value="F:ATP binding"/>
    <property type="evidence" value="ECO:0007669"/>
    <property type="project" value="UniProtKB-KW"/>
</dbReference>
<proteinExistence type="predicted"/>
<evidence type="ECO:0000256" key="1">
    <source>
        <dbReference type="ARBA" id="ARBA00022741"/>
    </source>
</evidence>